<dbReference type="EMBL" id="JAUOPB010000003">
    <property type="protein sequence ID" value="MDO6421996.1"/>
    <property type="molecule type" value="Genomic_DNA"/>
</dbReference>
<dbReference type="InterPro" id="IPR010134">
    <property type="entry name" value="PHA_reg_PhaR"/>
</dbReference>
<organism evidence="4 5">
    <name type="scientific">Saccharophagus degradans</name>
    <dbReference type="NCBI Taxonomy" id="86304"/>
    <lineage>
        <taxon>Bacteria</taxon>
        <taxon>Pseudomonadati</taxon>
        <taxon>Pseudomonadota</taxon>
        <taxon>Gammaproteobacteria</taxon>
        <taxon>Cellvibrionales</taxon>
        <taxon>Cellvibrionaceae</taxon>
        <taxon>Saccharophagus</taxon>
    </lineage>
</organism>
<evidence type="ECO:0000259" key="2">
    <source>
        <dbReference type="Pfam" id="PF05233"/>
    </source>
</evidence>
<dbReference type="InterPro" id="IPR007897">
    <property type="entry name" value="PHB_accumulat"/>
</dbReference>
<dbReference type="NCBIfam" id="TIGR01848">
    <property type="entry name" value="PHA_reg_PhaR"/>
    <property type="match status" value="1"/>
</dbReference>
<evidence type="ECO:0000313" key="4">
    <source>
        <dbReference type="EMBL" id="MDO6421996.1"/>
    </source>
</evidence>
<dbReference type="RefSeq" id="WP_041324361.1">
    <property type="nucleotide sequence ID" value="NZ_CP123764.1"/>
</dbReference>
<dbReference type="AlphaFoldDB" id="A0AAW7X5J0"/>
<evidence type="ECO:0000259" key="3">
    <source>
        <dbReference type="Pfam" id="PF07879"/>
    </source>
</evidence>
<gene>
    <name evidence="4" type="primary">phaR</name>
    <name evidence="4" type="ORF">Q4521_05890</name>
</gene>
<protein>
    <submittedName>
        <fullName evidence="4">Polyhydroxyalkanoate synthesis repressor PhaR</fullName>
    </submittedName>
</protein>
<dbReference type="Pfam" id="PF05233">
    <property type="entry name" value="PHB_acc"/>
    <property type="match status" value="1"/>
</dbReference>
<proteinExistence type="predicted"/>
<reference evidence="4" key="1">
    <citation type="submission" date="2023-07" db="EMBL/GenBank/DDBJ databases">
        <title>Genome content predicts the carbon catabolic preferences of heterotrophic bacteria.</title>
        <authorList>
            <person name="Gralka M."/>
        </authorList>
    </citation>
    <scope>NUCLEOTIDE SEQUENCE</scope>
    <source>
        <strain evidence="4">I3M17_2</strain>
    </source>
</reference>
<dbReference type="Pfam" id="PF07879">
    <property type="entry name" value="PHB_acc_N"/>
    <property type="match status" value="1"/>
</dbReference>
<feature type="compositionally biased region" description="Basic and acidic residues" evidence="1">
    <location>
        <begin position="149"/>
        <end position="162"/>
    </location>
</feature>
<dbReference type="InterPro" id="IPR012909">
    <property type="entry name" value="PHA_DNA-bd_N"/>
</dbReference>
<sequence length="162" mass="18641">MITIKKYPNRRLYDTSQSQYVNIDGIRELVMQHKEFRVIDSKTEEDLTKSILLQIISEVESNENQALLTQTLLKQLIRFYGNDMQGFMRQYLEQSVATFLDQQDTVQGMMKGVMDASSPMNVFGQFIEQNMSMWNAFTQSAKPAASGAKKPEKNEKPPEEDS</sequence>
<dbReference type="GO" id="GO:0006355">
    <property type="term" value="P:regulation of DNA-templated transcription"/>
    <property type="evidence" value="ECO:0007669"/>
    <property type="project" value="InterPro"/>
</dbReference>
<evidence type="ECO:0000256" key="1">
    <source>
        <dbReference type="SAM" id="MobiDB-lite"/>
    </source>
</evidence>
<dbReference type="Proteomes" id="UP001169760">
    <property type="component" value="Unassembled WGS sequence"/>
</dbReference>
<feature type="domain" description="PHA accumulation regulator DNA-binding N-terminal" evidence="3">
    <location>
        <begin position="3"/>
        <end position="62"/>
    </location>
</feature>
<feature type="domain" description="PHB accumulation regulatory" evidence="2">
    <location>
        <begin position="68"/>
        <end position="107"/>
    </location>
</feature>
<accession>A0AAW7X5J0</accession>
<comment type="caution">
    <text evidence="4">The sequence shown here is derived from an EMBL/GenBank/DDBJ whole genome shotgun (WGS) entry which is preliminary data.</text>
</comment>
<feature type="region of interest" description="Disordered" evidence="1">
    <location>
        <begin position="140"/>
        <end position="162"/>
    </location>
</feature>
<dbReference type="GeneID" id="98613002"/>
<evidence type="ECO:0000313" key="5">
    <source>
        <dbReference type="Proteomes" id="UP001169760"/>
    </source>
</evidence>
<name>A0AAW7X5J0_9GAMM</name>